<protein>
    <submittedName>
        <fullName evidence="1">Uncharacterized protein</fullName>
    </submittedName>
</protein>
<comment type="caution">
    <text evidence="1">The sequence shown here is derived from an EMBL/GenBank/DDBJ whole genome shotgun (WGS) entry which is preliminary data.</text>
</comment>
<evidence type="ECO:0000313" key="2">
    <source>
        <dbReference type="Proteomes" id="UP000824782"/>
    </source>
</evidence>
<gene>
    <name evidence="1" type="ORF">GDO81_015978</name>
</gene>
<dbReference type="AlphaFoldDB" id="A0AAV7ANU7"/>
<accession>A0AAV7ANU7</accession>
<name>A0AAV7ANU7_ENGPU</name>
<dbReference type="Proteomes" id="UP000824782">
    <property type="component" value="Unassembled WGS sequence"/>
</dbReference>
<evidence type="ECO:0000313" key="1">
    <source>
        <dbReference type="EMBL" id="KAG8563214.1"/>
    </source>
</evidence>
<sequence>MPSRGTHPAYEHLHDDGEIHLSLMVLIYHIWDIPFHFGSNSTQSSPCWIATTFIDLAAVTLSSKRAPEMLFCSISLWKKGLHYSYTSMYLQKL</sequence>
<reference evidence="1" key="1">
    <citation type="thesis" date="2020" institute="ProQuest LLC" country="789 East Eisenhower Parkway, Ann Arbor, MI, USA">
        <title>Comparative Genomics and Chromosome Evolution.</title>
        <authorList>
            <person name="Mudd A.B."/>
        </authorList>
    </citation>
    <scope>NUCLEOTIDE SEQUENCE</scope>
    <source>
        <strain evidence="1">237g6f4</strain>
        <tissue evidence="1">Blood</tissue>
    </source>
</reference>
<keyword evidence="2" id="KW-1185">Reference proteome</keyword>
<proteinExistence type="predicted"/>
<dbReference type="EMBL" id="WNYA01000007">
    <property type="protein sequence ID" value="KAG8563214.1"/>
    <property type="molecule type" value="Genomic_DNA"/>
</dbReference>
<organism evidence="1 2">
    <name type="scientific">Engystomops pustulosus</name>
    <name type="common">Tungara frog</name>
    <name type="synonym">Physalaemus pustulosus</name>
    <dbReference type="NCBI Taxonomy" id="76066"/>
    <lineage>
        <taxon>Eukaryota</taxon>
        <taxon>Metazoa</taxon>
        <taxon>Chordata</taxon>
        <taxon>Craniata</taxon>
        <taxon>Vertebrata</taxon>
        <taxon>Euteleostomi</taxon>
        <taxon>Amphibia</taxon>
        <taxon>Batrachia</taxon>
        <taxon>Anura</taxon>
        <taxon>Neobatrachia</taxon>
        <taxon>Hyloidea</taxon>
        <taxon>Leptodactylidae</taxon>
        <taxon>Leiuperinae</taxon>
        <taxon>Engystomops</taxon>
    </lineage>
</organism>